<evidence type="ECO:0000259" key="9">
    <source>
        <dbReference type="Pfam" id="PF23598"/>
    </source>
</evidence>
<name>A0A811R932_9POAL</name>
<keyword evidence="6" id="KW-0175">Coiled coil</keyword>
<evidence type="ECO:0000313" key="11">
    <source>
        <dbReference type="Proteomes" id="UP000604825"/>
    </source>
</evidence>
<dbReference type="Gene3D" id="3.80.10.10">
    <property type="entry name" value="Ribonuclease Inhibitor"/>
    <property type="match status" value="1"/>
</dbReference>
<evidence type="ECO:0000256" key="3">
    <source>
        <dbReference type="ARBA" id="ARBA00022737"/>
    </source>
</evidence>
<evidence type="ECO:0000256" key="1">
    <source>
        <dbReference type="ARBA" id="ARBA00008894"/>
    </source>
</evidence>
<reference evidence="10" key="1">
    <citation type="submission" date="2020-10" db="EMBL/GenBank/DDBJ databases">
        <authorList>
            <person name="Han B."/>
            <person name="Lu T."/>
            <person name="Zhao Q."/>
            <person name="Huang X."/>
            <person name="Zhao Y."/>
        </authorList>
    </citation>
    <scope>NUCLEOTIDE SEQUENCE</scope>
</reference>
<sequence length="706" mass="80195">MEAAVVTASHGAMGSLIAKLGDLLTAEYKLLKGAKGQILFLKAELESMHVFLKKISDTEQPDEQDKCWAKEVRELSYDIEDSVSEFMLRVEHKSSCKPRGFMGFINRSTKLLTTMNIRHDIGKEFEGLKVRVVEVRERRMRYQQTNDVAPRTTNTTIDLRLLAMYAEASGLVGMDGPTDELIQLMGGEDELKVLSIVGFGGLGKTTLANEIYCKLHGEFQCRAFVSVSQKPNIRKLLRTMLSQVGFVAPMDTNMEIWEEREFINALRKFLLKQRIIKVVIHINQINHTKYYISYKNFDAAFHIYSRSTVPQITILVLTSIYRLPLAMMLSRFHEHCPKGHYTQYAFTCQTCMLYLGVYPEDYTINKNDLVRQWQLKTFEIDAVASKGQSELQLPSDIVHLSRLSHLIVPEDVIFPSGISNMKSLRTLRCFDLRNSLDNIKGLRELTNLTNVEIRYSDYTSTNRDEFAAKCRELVHALGNICSLKCLLIHGNYLPVTLRNCLDSWCSVPTSFIHLQSFHAKYNHWFSRIPGWIGQHHSLYDLQLSVQDVYGDDVGILSQLPSLVRLHLHIHGVPKDKIIIRGRGFPVLKHFTVECFRISYLAFEAGAMPKLERLELCFNAQGWDRYGGVPAGIEYLSGLKEIVGYIGGRYAKGSNRRAAESALRDVAGLHPGHPVSNIKLMDGGYIFAPVHQLYEPREEEDGNSSSA</sequence>
<evidence type="ECO:0000259" key="8">
    <source>
        <dbReference type="Pfam" id="PF18052"/>
    </source>
</evidence>
<dbReference type="CDD" id="cd14798">
    <property type="entry name" value="RX-CC_like"/>
    <property type="match status" value="1"/>
</dbReference>
<comment type="caution">
    <text evidence="10">The sequence shown here is derived from an EMBL/GenBank/DDBJ whole genome shotgun (WGS) entry which is preliminary data.</text>
</comment>
<dbReference type="Pfam" id="PF00931">
    <property type="entry name" value="NB-ARC"/>
    <property type="match status" value="1"/>
</dbReference>
<dbReference type="InterPro" id="IPR032675">
    <property type="entry name" value="LRR_dom_sf"/>
</dbReference>
<dbReference type="SUPFAM" id="SSF52540">
    <property type="entry name" value="P-loop containing nucleoside triphosphate hydrolases"/>
    <property type="match status" value="1"/>
</dbReference>
<feature type="domain" description="Disease resistance R13L4/SHOC-2-like LRR" evidence="9">
    <location>
        <begin position="391"/>
        <end position="674"/>
    </location>
</feature>
<dbReference type="EMBL" id="CAJGYO010000014">
    <property type="protein sequence ID" value="CAD6266657.1"/>
    <property type="molecule type" value="Genomic_DNA"/>
</dbReference>
<proteinExistence type="inferred from homology"/>
<dbReference type="SUPFAM" id="SSF52058">
    <property type="entry name" value="L domain-like"/>
    <property type="match status" value="1"/>
</dbReference>
<protein>
    <submittedName>
        <fullName evidence="10">Uncharacterized protein</fullName>
    </submittedName>
</protein>
<feature type="domain" description="Disease resistance N-terminal" evidence="8">
    <location>
        <begin position="12"/>
        <end position="97"/>
    </location>
</feature>
<evidence type="ECO:0000256" key="5">
    <source>
        <dbReference type="ARBA" id="ARBA00022821"/>
    </source>
</evidence>
<dbReference type="InterPro" id="IPR002182">
    <property type="entry name" value="NB-ARC"/>
</dbReference>
<dbReference type="InterPro" id="IPR055414">
    <property type="entry name" value="LRR_R13L4/SHOC2-like"/>
</dbReference>
<dbReference type="PANTHER" id="PTHR19338">
    <property type="entry name" value="TRANSLOCASE OF INNER MITOCHONDRIAL MEMBRANE 13 HOMOLOG"/>
    <property type="match status" value="1"/>
</dbReference>
<keyword evidence="5" id="KW-0611">Plant defense</keyword>
<dbReference type="PANTHER" id="PTHR19338:SF52">
    <property type="entry name" value="RX N-TERMINAL DOMAIN-CONTAINING PROTEIN"/>
    <property type="match status" value="1"/>
</dbReference>
<evidence type="ECO:0000256" key="2">
    <source>
        <dbReference type="ARBA" id="ARBA00022614"/>
    </source>
</evidence>
<keyword evidence="11" id="KW-1185">Reference proteome</keyword>
<dbReference type="AlphaFoldDB" id="A0A811R932"/>
<gene>
    <name evidence="10" type="ORF">NCGR_LOCUS49962</name>
</gene>
<dbReference type="Pfam" id="PF18052">
    <property type="entry name" value="Rx_N"/>
    <property type="match status" value="1"/>
</dbReference>
<keyword evidence="3" id="KW-0677">Repeat</keyword>
<dbReference type="Proteomes" id="UP000604825">
    <property type="component" value="Unassembled WGS sequence"/>
</dbReference>
<organism evidence="10 11">
    <name type="scientific">Miscanthus lutarioriparius</name>
    <dbReference type="NCBI Taxonomy" id="422564"/>
    <lineage>
        <taxon>Eukaryota</taxon>
        <taxon>Viridiplantae</taxon>
        <taxon>Streptophyta</taxon>
        <taxon>Embryophyta</taxon>
        <taxon>Tracheophyta</taxon>
        <taxon>Spermatophyta</taxon>
        <taxon>Magnoliopsida</taxon>
        <taxon>Liliopsida</taxon>
        <taxon>Poales</taxon>
        <taxon>Poaceae</taxon>
        <taxon>PACMAD clade</taxon>
        <taxon>Panicoideae</taxon>
        <taxon>Andropogonodae</taxon>
        <taxon>Andropogoneae</taxon>
        <taxon>Saccharinae</taxon>
        <taxon>Miscanthus</taxon>
    </lineage>
</organism>
<dbReference type="InterPro" id="IPR027417">
    <property type="entry name" value="P-loop_NTPase"/>
</dbReference>
<dbReference type="OrthoDB" id="3027644at2759"/>
<evidence type="ECO:0000256" key="6">
    <source>
        <dbReference type="ARBA" id="ARBA00023054"/>
    </source>
</evidence>
<evidence type="ECO:0000313" key="10">
    <source>
        <dbReference type="EMBL" id="CAD6266657.1"/>
    </source>
</evidence>
<dbReference type="GO" id="GO:0006952">
    <property type="term" value="P:defense response"/>
    <property type="evidence" value="ECO:0007669"/>
    <property type="project" value="UniProtKB-KW"/>
</dbReference>
<feature type="domain" description="NB-ARC" evidence="7">
    <location>
        <begin position="179"/>
        <end position="278"/>
    </location>
</feature>
<dbReference type="GO" id="GO:0051707">
    <property type="term" value="P:response to other organism"/>
    <property type="evidence" value="ECO:0007669"/>
    <property type="project" value="UniProtKB-ARBA"/>
</dbReference>
<dbReference type="GO" id="GO:0043531">
    <property type="term" value="F:ADP binding"/>
    <property type="evidence" value="ECO:0007669"/>
    <property type="project" value="InterPro"/>
</dbReference>
<dbReference type="Pfam" id="PF23598">
    <property type="entry name" value="LRR_14"/>
    <property type="match status" value="1"/>
</dbReference>
<dbReference type="InterPro" id="IPR038005">
    <property type="entry name" value="RX-like_CC"/>
</dbReference>
<keyword evidence="2" id="KW-0433">Leucine-rich repeat</keyword>
<evidence type="ECO:0000259" key="7">
    <source>
        <dbReference type="Pfam" id="PF00931"/>
    </source>
</evidence>
<evidence type="ECO:0000256" key="4">
    <source>
        <dbReference type="ARBA" id="ARBA00022741"/>
    </source>
</evidence>
<dbReference type="Gene3D" id="1.20.5.4130">
    <property type="match status" value="1"/>
</dbReference>
<accession>A0A811R932</accession>
<dbReference type="InterPro" id="IPR041118">
    <property type="entry name" value="Rx_N"/>
</dbReference>
<keyword evidence="4" id="KW-0547">Nucleotide-binding</keyword>
<comment type="similarity">
    <text evidence="1">Belongs to the disease resistance NB-LRR family.</text>
</comment>
<dbReference type="Gene3D" id="3.40.50.300">
    <property type="entry name" value="P-loop containing nucleotide triphosphate hydrolases"/>
    <property type="match status" value="1"/>
</dbReference>